<dbReference type="AlphaFoldDB" id="A0A7S0Q9S9"/>
<gene>
    <name evidence="1" type="ORF">CPEL01642_LOCUS21774</name>
</gene>
<proteinExistence type="predicted"/>
<dbReference type="EMBL" id="HBEY01045456">
    <property type="protein sequence ID" value="CAD8618393.1"/>
    <property type="molecule type" value="Transcribed_RNA"/>
</dbReference>
<organism evidence="1">
    <name type="scientific">Coccolithus braarudii</name>
    <dbReference type="NCBI Taxonomy" id="221442"/>
    <lineage>
        <taxon>Eukaryota</taxon>
        <taxon>Haptista</taxon>
        <taxon>Haptophyta</taxon>
        <taxon>Prymnesiophyceae</taxon>
        <taxon>Coccolithales</taxon>
        <taxon>Coccolithaceae</taxon>
        <taxon>Coccolithus</taxon>
    </lineage>
</organism>
<dbReference type="PANTHER" id="PTHR14614">
    <property type="entry name" value="HEPATOCELLULAR CARCINOMA-ASSOCIATED ANTIGEN"/>
    <property type="match status" value="1"/>
</dbReference>
<dbReference type="SUPFAM" id="SSF53335">
    <property type="entry name" value="S-adenosyl-L-methionine-dependent methyltransferases"/>
    <property type="match status" value="1"/>
</dbReference>
<reference evidence="1" key="1">
    <citation type="submission" date="2021-01" db="EMBL/GenBank/DDBJ databases">
        <authorList>
            <person name="Corre E."/>
            <person name="Pelletier E."/>
            <person name="Niang G."/>
            <person name="Scheremetjew M."/>
            <person name="Finn R."/>
            <person name="Kale V."/>
            <person name="Holt S."/>
            <person name="Cochrane G."/>
            <person name="Meng A."/>
            <person name="Brown T."/>
            <person name="Cohen L."/>
        </authorList>
    </citation>
    <scope>NUCLEOTIDE SEQUENCE</scope>
    <source>
        <strain evidence="1">PLY182g</strain>
    </source>
</reference>
<name>A0A7S0Q9S9_9EUKA</name>
<dbReference type="Gene3D" id="3.40.50.150">
    <property type="entry name" value="Vaccinia Virus protein VP39"/>
    <property type="match status" value="1"/>
</dbReference>
<dbReference type="InterPro" id="IPR019410">
    <property type="entry name" value="Methyltransf_16"/>
</dbReference>
<dbReference type="PANTHER" id="PTHR14614:SF132">
    <property type="entry name" value="PROTEIN-LYSINE METHYLTRANSFERASE C42C1.13"/>
    <property type="match status" value="1"/>
</dbReference>
<dbReference type="Pfam" id="PF10294">
    <property type="entry name" value="Methyltransf_16"/>
    <property type="match status" value="1"/>
</dbReference>
<sequence length="313" mass="33666">MCAQDRPPSATSAVTASLIASAVVYCASSALSNQVFGILDNTADELADLIGVDEVSPAAARLVLALRPVYEPVKAASLSCTDGVFPEFNEVNDLNDCLLLPSRLVWRGSGPGPQPPFVIRQTMSMSTIWKQSTGSAIWGGGLVLSRQMEALGHDFWAGKRVLELGTGTGLGALTAAKLGALDVLATDRDQQVLQLADVNARGNLGERNAVRTKLFEWGGDAAQELGSSRWDVVIGADLTYNRDAWPVLFETVRSVGAPTLLSASERRPNELAELRRYLDDQALPYRVVDSPFTTGYASSNVKLFWITPRRAQS</sequence>
<evidence type="ECO:0000313" key="1">
    <source>
        <dbReference type="EMBL" id="CAD8618393.1"/>
    </source>
</evidence>
<evidence type="ECO:0008006" key="2">
    <source>
        <dbReference type="Google" id="ProtNLM"/>
    </source>
</evidence>
<dbReference type="CDD" id="cd02440">
    <property type="entry name" value="AdoMet_MTases"/>
    <property type="match status" value="1"/>
</dbReference>
<protein>
    <recommendedName>
        <fullName evidence="2">Calmodulin-lysine N-methyltransferase</fullName>
    </recommendedName>
</protein>
<accession>A0A7S0Q9S9</accession>
<dbReference type="InterPro" id="IPR029063">
    <property type="entry name" value="SAM-dependent_MTases_sf"/>
</dbReference>